<evidence type="ECO:0000313" key="1">
    <source>
        <dbReference type="EMBL" id="OGM88356.1"/>
    </source>
</evidence>
<dbReference type="Proteomes" id="UP000178803">
    <property type="component" value="Unassembled WGS sequence"/>
</dbReference>
<name>A0A1F8DIZ0_9BACT</name>
<gene>
    <name evidence="1" type="ORF">A2614_01090</name>
</gene>
<dbReference type="AlphaFoldDB" id="A0A1F8DIZ0"/>
<evidence type="ECO:0000313" key="2">
    <source>
        <dbReference type="Proteomes" id="UP000178803"/>
    </source>
</evidence>
<proteinExistence type="predicted"/>
<organism evidence="1 2">
    <name type="scientific">Candidatus Woesebacteria bacterium RIFOXYD1_FULL_40_21</name>
    <dbReference type="NCBI Taxonomy" id="1802549"/>
    <lineage>
        <taxon>Bacteria</taxon>
        <taxon>Candidatus Woeseibacteriota</taxon>
    </lineage>
</organism>
<sequence>MISISFLASTFVLGFKLSRIEFSLNFRTFTTKSASPEKIGGSKAECRTGLFLNEAFHEYILYFYALIVN</sequence>
<accession>A0A1F8DIZ0</accession>
<dbReference type="EMBL" id="MGIJ01000007">
    <property type="protein sequence ID" value="OGM88356.1"/>
    <property type="molecule type" value="Genomic_DNA"/>
</dbReference>
<comment type="caution">
    <text evidence="1">The sequence shown here is derived from an EMBL/GenBank/DDBJ whole genome shotgun (WGS) entry which is preliminary data.</text>
</comment>
<protein>
    <submittedName>
        <fullName evidence="1">Uncharacterized protein</fullName>
    </submittedName>
</protein>
<reference evidence="1 2" key="1">
    <citation type="journal article" date="2016" name="Nat. Commun.">
        <title>Thousands of microbial genomes shed light on interconnected biogeochemical processes in an aquifer system.</title>
        <authorList>
            <person name="Anantharaman K."/>
            <person name="Brown C.T."/>
            <person name="Hug L.A."/>
            <person name="Sharon I."/>
            <person name="Castelle C.J."/>
            <person name="Probst A.J."/>
            <person name="Thomas B.C."/>
            <person name="Singh A."/>
            <person name="Wilkins M.J."/>
            <person name="Karaoz U."/>
            <person name="Brodie E.L."/>
            <person name="Williams K.H."/>
            <person name="Hubbard S.S."/>
            <person name="Banfield J.F."/>
        </authorList>
    </citation>
    <scope>NUCLEOTIDE SEQUENCE [LARGE SCALE GENOMIC DNA]</scope>
</reference>